<evidence type="ECO:0000313" key="1">
    <source>
        <dbReference type="EMBL" id="KAA6344124.1"/>
    </source>
</evidence>
<proteinExistence type="predicted"/>
<dbReference type="EMBL" id="SNRY01000234">
    <property type="protein sequence ID" value="KAA6344124.1"/>
    <property type="molecule type" value="Genomic_DNA"/>
</dbReference>
<feature type="non-terminal residue" evidence="1">
    <location>
        <position position="1"/>
    </location>
</feature>
<gene>
    <name evidence="1" type="ORF">EZS27_008245</name>
</gene>
<sequence length="54" mass="6167">GTDSLTTFASTQSSSPRPDKLLIRQIYPQNERDLNENAPLIRDGFSNPIFWDKD</sequence>
<comment type="caution">
    <text evidence="1">The sequence shown here is derived from an EMBL/GenBank/DDBJ whole genome shotgun (WGS) entry which is preliminary data.</text>
</comment>
<protein>
    <submittedName>
        <fullName evidence="1">Uncharacterized protein</fullName>
    </submittedName>
</protein>
<reference evidence="1" key="1">
    <citation type="submission" date="2019-03" db="EMBL/GenBank/DDBJ databases">
        <title>Single cell metagenomics reveals metabolic interactions within the superorganism composed of flagellate Streblomastix strix and complex community of Bacteroidetes bacteria on its surface.</title>
        <authorList>
            <person name="Treitli S.C."/>
            <person name="Kolisko M."/>
            <person name="Husnik F."/>
            <person name="Keeling P."/>
            <person name="Hampl V."/>
        </authorList>
    </citation>
    <scope>NUCLEOTIDE SEQUENCE</scope>
    <source>
        <strain evidence="1">STM</strain>
    </source>
</reference>
<dbReference type="AlphaFoldDB" id="A0A5J4SD97"/>
<organism evidence="1">
    <name type="scientific">termite gut metagenome</name>
    <dbReference type="NCBI Taxonomy" id="433724"/>
    <lineage>
        <taxon>unclassified sequences</taxon>
        <taxon>metagenomes</taxon>
        <taxon>organismal metagenomes</taxon>
    </lineage>
</organism>
<name>A0A5J4SD97_9ZZZZ</name>
<accession>A0A5J4SD97</accession>